<evidence type="ECO:0000259" key="14">
    <source>
        <dbReference type="Pfam" id="PF00808"/>
    </source>
</evidence>
<keyword evidence="7" id="KW-0539">Nucleus</keyword>
<dbReference type="InterPro" id="IPR009072">
    <property type="entry name" value="Histone-fold"/>
</dbReference>
<keyword evidence="16" id="KW-1185">Reference proteome</keyword>
<evidence type="ECO:0000256" key="13">
    <source>
        <dbReference type="SAM" id="MobiDB-lite"/>
    </source>
</evidence>
<dbReference type="GO" id="GO:0000122">
    <property type="term" value="P:negative regulation of transcription by RNA polymerase II"/>
    <property type="evidence" value="ECO:0007669"/>
    <property type="project" value="UniProtKB-ARBA"/>
</dbReference>
<evidence type="ECO:0000256" key="3">
    <source>
        <dbReference type="ARBA" id="ARBA00022553"/>
    </source>
</evidence>
<reference evidence="15" key="1">
    <citation type="submission" date="2021-10" db="EMBL/GenBank/DDBJ databases">
        <title>Tropical sea cucumber genome reveals ecological adaptation and Cuvierian tubules defense mechanism.</title>
        <authorList>
            <person name="Chen T."/>
        </authorList>
    </citation>
    <scope>NUCLEOTIDE SEQUENCE</scope>
    <source>
        <strain evidence="15">Nanhai2018</strain>
        <tissue evidence="15">Muscle</tissue>
    </source>
</reference>
<dbReference type="InterPro" id="IPR050568">
    <property type="entry name" value="Transcr_DNA_Rep_Reg"/>
</dbReference>
<evidence type="ECO:0000256" key="4">
    <source>
        <dbReference type="ARBA" id="ARBA00023015"/>
    </source>
</evidence>
<feature type="region of interest" description="Disordered" evidence="13">
    <location>
        <begin position="93"/>
        <end position="196"/>
    </location>
</feature>
<evidence type="ECO:0000313" key="15">
    <source>
        <dbReference type="EMBL" id="KAJ8045221.1"/>
    </source>
</evidence>
<dbReference type="CDD" id="cd22906">
    <property type="entry name" value="HFD_DRAP1"/>
    <property type="match status" value="1"/>
</dbReference>
<evidence type="ECO:0000256" key="7">
    <source>
        <dbReference type="ARBA" id="ARBA00023242"/>
    </source>
</evidence>
<feature type="compositionally biased region" description="Polar residues" evidence="13">
    <location>
        <begin position="93"/>
        <end position="110"/>
    </location>
</feature>
<evidence type="ECO:0000256" key="10">
    <source>
        <dbReference type="ARBA" id="ARBA00072760"/>
    </source>
</evidence>
<comment type="subcellular location">
    <subcellularLocation>
        <location evidence="1">Nucleus</location>
    </subcellularLocation>
</comment>
<comment type="similarity">
    <text evidence="8">Belongs to the NC2 alpha/DRAP1 family.</text>
</comment>
<protein>
    <recommendedName>
        <fullName evidence="10">Dr1-associated corepressor</fullName>
    </recommendedName>
    <alternativeName>
        <fullName evidence="11">Dr1-associated protein 1</fullName>
    </alternativeName>
    <alternativeName>
        <fullName evidence="12">Negative cofactor 2-alpha</fullName>
    </alternativeName>
</protein>
<dbReference type="GO" id="GO:0001046">
    <property type="term" value="F:core promoter sequence-specific DNA binding"/>
    <property type="evidence" value="ECO:0007669"/>
    <property type="project" value="TreeGrafter"/>
</dbReference>
<evidence type="ECO:0000313" key="16">
    <source>
        <dbReference type="Proteomes" id="UP001152320"/>
    </source>
</evidence>
<keyword evidence="3" id="KW-0597">Phosphoprotein</keyword>
<dbReference type="Proteomes" id="UP001152320">
    <property type="component" value="Chromosome 3"/>
</dbReference>
<dbReference type="AlphaFoldDB" id="A0A9Q1CH57"/>
<gene>
    <name evidence="15" type="ORF">HOLleu_08181</name>
</gene>
<evidence type="ECO:0000256" key="1">
    <source>
        <dbReference type="ARBA" id="ARBA00004123"/>
    </source>
</evidence>
<feature type="compositionally biased region" description="Acidic residues" evidence="13">
    <location>
        <begin position="133"/>
        <end position="156"/>
    </location>
</feature>
<evidence type="ECO:0000256" key="8">
    <source>
        <dbReference type="ARBA" id="ARBA00061393"/>
    </source>
</evidence>
<comment type="caution">
    <text evidence="15">The sequence shown here is derived from an EMBL/GenBank/DDBJ whole genome shotgun (WGS) entry which is preliminary data.</text>
</comment>
<name>A0A9Q1CH57_HOLLE</name>
<feature type="compositionally biased region" description="Polar residues" evidence="13">
    <location>
        <begin position="184"/>
        <end position="196"/>
    </location>
</feature>
<comment type="subunit">
    <text evidence="9">Heterodimer with DR1. Binds BTAF1.</text>
</comment>
<dbReference type="SUPFAM" id="SSF47113">
    <property type="entry name" value="Histone-fold"/>
    <property type="match status" value="1"/>
</dbReference>
<dbReference type="GO" id="GO:0016251">
    <property type="term" value="F:RNA polymerase II general transcription initiation factor activity"/>
    <property type="evidence" value="ECO:0007669"/>
    <property type="project" value="TreeGrafter"/>
</dbReference>
<dbReference type="GO" id="GO:0046982">
    <property type="term" value="F:protein heterodimerization activity"/>
    <property type="evidence" value="ECO:0007669"/>
    <property type="project" value="InterPro"/>
</dbReference>
<keyword evidence="4" id="KW-0805">Transcription regulation</keyword>
<evidence type="ECO:0000256" key="2">
    <source>
        <dbReference type="ARBA" id="ARBA00022491"/>
    </source>
</evidence>
<evidence type="ECO:0000256" key="6">
    <source>
        <dbReference type="ARBA" id="ARBA00023163"/>
    </source>
</evidence>
<dbReference type="Pfam" id="PF00808">
    <property type="entry name" value="CBFD_NFYB_HMF"/>
    <property type="match status" value="1"/>
</dbReference>
<organism evidence="15 16">
    <name type="scientific">Holothuria leucospilota</name>
    <name type="common">Black long sea cucumber</name>
    <name type="synonym">Mertensiothuria leucospilota</name>
    <dbReference type="NCBI Taxonomy" id="206669"/>
    <lineage>
        <taxon>Eukaryota</taxon>
        <taxon>Metazoa</taxon>
        <taxon>Echinodermata</taxon>
        <taxon>Eleutherozoa</taxon>
        <taxon>Echinozoa</taxon>
        <taxon>Holothuroidea</taxon>
        <taxon>Aspidochirotacea</taxon>
        <taxon>Aspidochirotida</taxon>
        <taxon>Holothuriidae</taxon>
        <taxon>Holothuria</taxon>
    </lineage>
</organism>
<dbReference type="PANTHER" id="PTHR10252:SF5">
    <property type="entry name" value="DR1-ASSOCIATED COREPRESSOR"/>
    <property type="match status" value="1"/>
</dbReference>
<dbReference type="EMBL" id="JAIZAY010000003">
    <property type="protein sequence ID" value="KAJ8045221.1"/>
    <property type="molecule type" value="Genomic_DNA"/>
</dbReference>
<feature type="domain" description="Transcription factor CBF/NF-Y/archaeal histone" evidence="14">
    <location>
        <begin position="11"/>
        <end position="74"/>
    </location>
</feature>
<dbReference type="InterPro" id="IPR003958">
    <property type="entry name" value="CBFA_NFYB_domain"/>
</dbReference>
<dbReference type="OrthoDB" id="653904at2759"/>
<accession>A0A9Q1CH57</accession>
<dbReference type="PANTHER" id="PTHR10252">
    <property type="entry name" value="HISTONE-LIKE TRANSCRIPTION FACTOR CCAAT-RELATED"/>
    <property type="match status" value="1"/>
</dbReference>
<evidence type="ECO:0000256" key="5">
    <source>
        <dbReference type="ARBA" id="ARBA00023125"/>
    </source>
</evidence>
<evidence type="ECO:0000256" key="9">
    <source>
        <dbReference type="ARBA" id="ARBA00066085"/>
    </source>
</evidence>
<keyword evidence="6" id="KW-0804">Transcription</keyword>
<feature type="compositionally biased region" description="Basic residues" evidence="13">
    <location>
        <begin position="111"/>
        <end position="123"/>
    </location>
</feature>
<dbReference type="Gene3D" id="1.10.20.10">
    <property type="entry name" value="Histone, subunit A"/>
    <property type="match status" value="1"/>
</dbReference>
<proteinExistence type="inferred from homology"/>
<evidence type="ECO:0000256" key="12">
    <source>
        <dbReference type="ARBA" id="ARBA00078501"/>
    </source>
</evidence>
<dbReference type="FunFam" id="1.10.20.10:FF:000032">
    <property type="entry name" value="dr1-associated corepressor isoform X1"/>
    <property type="match status" value="1"/>
</dbReference>
<dbReference type="GO" id="GO:0017054">
    <property type="term" value="C:negative cofactor 2 complex"/>
    <property type="evidence" value="ECO:0007669"/>
    <property type="project" value="TreeGrafter"/>
</dbReference>
<evidence type="ECO:0000256" key="11">
    <source>
        <dbReference type="ARBA" id="ARBA00077179"/>
    </source>
</evidence>
<keyword evidence="5" id="KW-0238">DNA-binding</keyword>
<keyword evidence="2" id="KW-0678">Repressor</keyword>
<sequence length="244" mass="27715">MPNKKKKFNSRFPPARIKKIMQTDEEVGKVAAAVPVLISKALEHFIEALLMKASQQTLEKNAKTLTTSHIKQCIHREKTFDFLKDLVENVPDLQSTNEKSNSTTTDSGQHSRAKTTGNKRKRKHDDSASNSFSDEDNSDDEDEDEDDYDDEREESEQKENKHKTQTSSKVQYNFKHREKGPIISSPSTVQSFQQPGPSYTAATPFMMGTVPQADPMQGFSLHSMQYKPRHSKADVLEDEEDYDA</sequence>